<dbReference type="STRING" id="1533.SAMN05443638_10716"/>
<gene>
    <name evidence="2" type="ORF">SAMN05443638_10716</name>
</gene>
<dbReference type="AlphaFoldDB" id="A0A1M4V9J7"/>
<dbReference type="EMBL" id="FQVM01000007">
    <property type="protein sequence ID" value="SHE65543.1"/>
    <property type="molecule type" value="Genomic_DNA"/>
</dbReference>
<keyword evidence="1" id="KW-0472">Membrane</keyword>
<dbReference type="OrthoDB" id="1938858at2"/>
<keyword evidence="3" id="KW-1185">Reference proteome</keyword>
<sequence length="147" mass="16953">MSLENENQNEKDINIAKDEIIEEIKEENIETELDNYSSKEEIEKIENLDSNLKEDLNNLKEESKCSKKDNFLIRLVASLIDQIIALGISLILLLVFDLILKPFGLYVAERIPVFFFIYVIINILHPVIGRCSKMRGTLGEKITKLNK</sequence>
<feature type="transmembrane region" description="Helical" evidence="1">
    <location>
        <begin position="111"/>
        <end position="128"/>
    </location>
</feature>
<feature type="transmembrane region" description="Helical" evidence="1">
    <location>
        <begin position="71"/>
        <end position="99"/>
    </location>
</feature>
<name>A0A1M4V9J7_9CLOT</name>
<evidence type="ECO:0000313" key="2">
    <source>
        <dbReference type="EMBL" id="SHE65543.1"/>
    </source>
</evidence>
<dbReference type="RefSeq" id="WP_072894237.1">
    <property type="nucleotide sequence ID" value="NZ_FQVM01000007.1"/>
</dbReference>
<proteinExistence type="predicted"/>
<evidence type="ECO:0008006" key="4">
    <source>
        <dbReference type="Google" id="ProtNLM"/>
    </source>
</evidence>
<protein>
    <recommendedName>
        <fullName evidence="4">RDD family protein</fullName>
    </recommendedName>
</protein>
<keyword evidence="1" id="KW-0812">Transmembrane</keyword>
<keyword evidence="1" id="KW-1133">Transmembrane helix</keyword>
<organism evidence="2 3">
    <name type="scientific">Clostridium fallax</name>
    <dbReference type="NCBI Taxonomy" id="1533"/>
    <lineage>
        <taxon>Bacteria</taxon>
        <taxon>Bacillati</taxon>
        <taxon>Bacillota</taxon>
        <taxon>Clostridia</taxon>
        <taxon>Eubacteriales</taxon>
        <taxon>Clostridiaceae</taxon>
        <taxon>Clostridium</taxon>
    </lineage>
</organism>
<evidence type="ECO:0000313" key="3">
    <source>
        <dbReference type="Proteomes" id="UP000184035"/>
    </source>
</evidence>
<reference evidence="2 3" key="1">
    <citation type="submission" date="2016-11" db="EMBL/GenBank/DDBJ databases">
        <authorList>
            <person name="Jaros S."/>
            <person name="Januszkiewicz K."/>
            <person name="Wedrychowicz H."/>
        </authorList>
    </citation>
    <scope>NUCLEOTIDE SEQUENCE [LARGE SCALE GENOMIC DNA]</scope>
    <source>
        <strain evidence="2 3">DSM 2631</strain>
    </source>
</reference>
<dbReference type="Proteomes" id="UP000184035">
    <property type="component" value="Unassembled WGS sequence"/>
</dbReference>
<accession>A0A1M4V9J7</accession>
<evidence type="ECO:0000256" key="1">
    <source>
        <dbReference type="SAM" id="Phobius"/>
    </source>
</evidence>